<dbReference type="InterPro" id="IPR043519">
    <property type="entry name" value="NT_sf"/>
</dbReference>
<dbReference type="PANTHER" id="PTHR21262:SF31">
    <property type="entry name" value="GTP PYROPHOSPHOKINASE"/>
    <property type="match status" value="1"/>
</dbReference>
<name>A0A0S7Y3V1_UNCSA</name>
<comment type="caution">
    <text evidence="3">The sequence shown here is derived from an EMBL/GenBank/DDBJ whole genome shotgun (WGS) entry which is preliminary data.</text>
</comment>
<dbReference type="AlphaFoldDB" id="A0A0S7Y3V1"/>
<dbReference type="InterPro" id="IPR007685">
    <property type="entry name" value="RelA_SpoT"/>
</dbReference>
<sequence length="787" mass="89634">MTNFNAINRGMPPHRLFLGPPGAGGSGGGRSITKRLSPKDIIFVAQSSRDFLIRKIRGFNPKADFNLIEKAFKLMLDYHGTKTFPDGEPIVFHQIRVANLLADWKLDMETISAGLVHNIPSEIMETNLGKKVVDLVRGKKNLEKFTFAPHTHKGKEQQEFCLNAMLIVEPNLNVHLLEAADVFQTILTSSFEEEKLTEEKYVQRAYGVIVPFLKYIGYEEASRELQDIAFLILNGEEYDMIKRFIDSRIKRSLSETEKELKEIENQLISELNKEGITVTRSKTRIKSVVGTRDKIEKREVKDIEGIRIITDTEENCYRSMDTNRAVLKSLGWTEDIDGFRNYIAKPKENGYQSLHLKFTKDGRYLEVQVRTEEMDFVAEVGSAAHWKYKDPDTPTIDIADPTAVSRFKGLREDLLNKGLVYVYDENGKIYELTPDSPSSHPTILDFAFAANQGLQFAGAQILLPNGNWRDIAIGESVDNGSTIRIMTTKQDVTTRERLKFTNTSLARITIQKYLKGEAEPERERTGREFIDSGKRELDTGLDKFRKSEVQKLSRILRELKEKDVKIDVLFSLEGLAKKMGLRSEDDIYMKVGLTNGNKDDTIKEIIGALSDSYTIVGYREPEIKSGKANLWLIVKYKPQIFKVVANLFKENSINLQSIHSERIEEGLFFKCEMIFGSQDYFNNFLISLENVYADPDLVPISHRFSDKTVTVKFEVKRNRIGIAAEIAERMSAVGADFINVDIGPLKSGSFEIKIPFGRREKVEGRLKEELEGLKVRKVITKFRISPS</sequence>
<proteinExistence type="predicted"/>
<dbReference type="SMART" id="SM00954">
    <property type="entry name" value="RelA_SpoT"/>
    <property type="match status" value="1"/>
</dbReference>
<evidence type="ECO:0000259" key="2">
    <source>
        <dbReference type="SMART" id="SM00954"/>
    </source>
</evidence>
<dbReference type="Pfam" id="PF04607">
    <property type="entry name" value="RelA_SpoT"/>
    <property type="match status" value="1"/>
</dbReference>
<evidence type="ECO:0000256" key="1">
    <source>
        <dbReference type="SAM" id="Coils"/>
    </source>
</evidence>
<dbReference type="PANTHER" id="PTHR21262">
    <property type="entry name" value="GUANOSINE-3',5'-BIS DIPHOSPHATE 3'-PYROPHOSPHOHYDROLASE"/>
    <property type="match status" value="1"/>
</dbReference>
<dbReference type="CDD" id="cd05399">
    <property type="entry name" value="NT_Rel-Spo_like"/>
    <property type="match status" value="1"/>
</dbReference>
<dbReference type="Gene3D" id="3.30.460.10">
    <property type="entry name" value="Beta Polymerase, domain 2"/>
    <property type="match status" value="1"/>
</dbReference>
<keyword evidence="1" id="KW-0175">Coiled coil</keyword>
<organism evidence="3 4">
    <name type="scientific">candidate division WOR-1 bacterium DG_54_3</name>
    <dbReference type="NCBI Taxonomy" id="1703775"/>
    <lineage>
        <taxon>Bacteria</taxon>
        <taxon>Bacillati</taxon>
        <taxon>Saganbacteria</taxon>
    </lineage>
</organism>
<dbReference type="Proteomes" id="UP000051861">
    <property type="component" value="Unassembled WGS sequence"/>
</dbReference>
<evidence type="ECO:0000313" key="3">
    <source>
        <dbReference type="EMBL" id="KPJ69392.1"/>
    </source>
</evidence>
<gene>
    <name evidence="3" type="ORF">AMJ44_03915</name>
</gene>
<feature type="domain" description="RelA/SpoT" evidence="2">
    <location>
        <begin position="283"/>
        <end position="392"/>
    </location>
</feature>
<dbReference type="Gene3D" id="1.10.3210.10">
    <property type="entry name" value="Hypothetical protein af1432"/>
    <property type="match status" value="1"/>
</dbReference>
<evidence type="ECO:0000313" key="4">
    <source>
        <dbReference type="Proteomes" id="UP000051861"/>
    </source>
</evidence>
<reference evidence="3 4" key="1">
    <citation type="journal article" date="2015" name="Microbiome">
        <title>Genomic resolution of linkages in carbon, nitrogen, and sulfur cycling among widespread estuary sediment bacteria.</title>
        <authorList>
            <person name="Baker B.J."/>
            <person name="Lazar C.S."/>
            <person name="Teske A.P."/>
            <person name="Dick G.J."/>
        </authorList>
    </citation>
    <scope>NUCLEOTIDE SEQUENCE [LARGE SCALE GENOMIC DNA]</scope>
    <source>
        <strain evidence="3">DG_54_3</strain>
    </source>
</reference>
<feature type="coiled-coil region" evidence="1">
    <location>
        <begin position="246"/>
        <end position="273"/>
    </location>
</feature>
<dbReference type="Pfam" id="PF13328">
    <property type="entry name" value="HD_4"/>
    <property type="match status" value="1"/>
</dbReference>
<dbReference type="EMBL" id="LIZX01000025">
    <property type="protein sequence ID" value="KPJ69392.1"/>
    <property type="molecule type" value="Genomic_DNA"/>
</dbReference>
<accession>A0A0S7Y3V1</accession>
<dbReference type="GO" id="GO:0015969">
    <property type="term" value="P:guanosine tetraphosphate metabolic process"/>
    <property type="evidence" value="ECO:0007669"/>
    <property type="project" value="InterPro"/>
</dbReference>
<dbReference type="SUPFAM" id="SSF81301">
    <property type="entry name" value="Nucleotidyltransferase"/>
    <property type="match status" value="1"/>
</dbReference>
<dbReference type="SUPFAM" id="SSF109604">
    <property type="entry name" value="HD-domain/PDEase-like"/>
    <property type="match status" value="1"/>
</dbReference>
<dbReference type="GO" id="GO:0005886">
    <property type="term" value="C:plasma membrane"/>
    <property type="evidence" value="ECO:0007669"/>
    <property type="project" value="TreeGrafter"/>
</dbReference>
<protein>
    <recommendedName>
        <fullName evidence="2">RelA/SpoT domain-containing protein</fullName>
    </recommendedName>
</protein>